<evidence type="ECO:0000313" key="3">
    <source>
        <dbReference type="Proteomes" id="UP000245754"/>
    </source>
</evidence>
<accession>A0A316F1H7</accession>
<dbReference type="AlphaFoldDB" id="A0A316F1H7"/>
<feature type="domain" description="Glycosyltransferase subfamily 4-like N-terminal" evidence="1">
    <location>
        <begin position="17"/>
        <end position="167"/>
    </location>
</feature>
<proteinExistence type="predicted"/>
<dbReference type="Pfam" id="PF13439">
    <property type="entry name" value="Glyco_transf_4"/>
    <property type="match status" value="1"/>
</dbReference>
<organism evidence="2 3">
    <name type="scientific">Cupriavidus plantarum</name>
    <dbReference type="NCBI Taxonomy" id="942865"/>
    <lineage>
        <taxon>Bacteria</taxon>
        <taxon>Pseudomonadati</taxon>
        <taxon>Pseudomonadota</taxon>
        <taxon>Betaproteobacteria</taxon>
        <taxon>Burkholderiales</taxon>
        <taxon>Burkholderiaceae</taxon>
        <taxon>Cupriavidus</taxon>
    </lineage>
</organism>
<sequence>MLLPIYLVSRNGVQNTGGVERVVSLLRNDLTGHGASVELVDEALVLPQFLRGKRLTQFIFPIAASLWLWAKRLSGNRFLTISNSSYTPLFPADVVIAHGSAAGYIRALSKSGNRFVGMRLLARLEAMSMRRARRVVCVSEAVRDLCVTHDGIPAGKCVVLHNGIDAEMFHPRAKFTGKVVTLGFAGRLEYGKGLPYLIDIARWVGGQPGVRLVIATMSDIPEALRDLPHVTVLRGLAPERMSDFYDRIDVFVFPSLFEGFELVTLEALASGVSVLGTRVGACDVFLRQNVPWVSELPTDKSAFFAQAPGILDRMRAQNDPPAMHAFIAEFFSTQRFCDQVRALLPIGNS</sequence>
<protein>
    <submittedName>
        <fullName evidence="2">Glycosyltransferase involved in cell wall biosynthesis</fullName>
    </submittedName>
</protein>
<dbReference type="PANTHER" id="PTHR45947">
    <property type="entry name" value="SULFOQUINOVOSYL TRANSFERASE SQD2"/>
    <property type="match status" value="1"/>
</dbReference>
<dbReference type="RefSeq" id="WP_109581905.1">
    <property type="nucleotide sequence ID" value="NZ_QGGT01000001.1"/>
</dbReference>
<keyword evidence="3" id="KW-1185">Reference proteome</keyword>
<dbReference type="InterPro" id="IPR028098">
    <property type="entry name" value="Glyco_trans_4-like_N"/>
</dbReference>
<comment type="caution">
    <text evidence="2">The sequence shown here is derived from an EMBL/GenBank/DDBJ whole genome shotgun (WGS) entry which is preliminary data.</text>
</comment>
<dbReference type="PANTHER" id="PTHR45947:SF3">
    <property type="entry name" value="SULFOQUINOVOSYL TRANSFERASE SQD2"/>
    <property type="match status" value="1"/>
</dbReference>
<name>A0A316F1H7_9BURK</name>
<dbReference type="GO" id="GO:0016757">
    <property type="term" value="F:glycosyltransferase activity"/>
    <property type="evidence" value="ECO:0007669"/>
    <property type="project" value="TreeGrafter"/>
</dbReference>
<gene>
    <name evidence="2" type="ORF">C7419_1012191</name>
</gene>
<evidence type="ECO:0000259" key="1">
    <source>
        <dbReference type="Pfam" id="PF13439"/>
    </source>
</evidence>
<dbReference type="EMBL" id="QGGT01000001">
    <property type="protein sequence ID" value="PWK38296.1"/>
    <property type="molecule type" value="Genomic_DNA"/>
</dbReference>
<evidence type="ECO:0000313" key="2">
    <source>
        <dbReference type="EMBL" id="PWK38296.1"/>
    </source>
</evidence>
<dbReference type="Proteomes" id="UP000245754">
    <property type="component" value="Unassembled WGS sequence"/>
</dbReference>
<dbReference type="Gene3D" id="3.40.50.2000">
    <property type="entry name" value="Glycogen Phosphorylase B"/>
    <property type="match status" value="2"/>
</dbReference>
<dbReference type="SUPFAM" id="SSF53756">
    <property type="entry name" value="UDP-Glycosyltransferase/glycogen phosphorylase"/>
    <property type="match status" value="1"/>
</dbReference>
<dbReference type="CDD" id="cd03801">
    <property type="entry name" value="GT4_PimA-like"/>
    <property type="match status" value="1"/>
</dbReference>
<reference evidence="2 3" key="1">
    <citation type="submission" date="2018-05" db="EMBL/GenBank/DDBJ databases">
        <title>Genomic Encyclopedia of Type Strains, Phase IV (KMG-V): Genome sequencing to study the core and pangenomes of soil and plant-associated prokaryotes.</title>
        <authorList>
            <person name="Whitman W."/>
        </authorList>
    </citation>
    <scope>NUCLEOTIDE SEQUENCE [LARGE SCALE GENOMIC DNA]</scope>
    <source>
        <strain evidence="2 3">SLV-132</strain>
    </source>
</reference>
<keyword evidence="2" id="KW-0808">Transferase</keyword>
<dbReference type="InterPro" id="IPR050194">
    <property type="entry name" value="Glycosyltransferase_grp1"/>
</dbReference>
<dbReference type="Pfam" id="PF13692">
    <property type="entry name" value="Glyco_trans_1_4"/>
    <property type="match status" value="1"/>
</dbReference>